<dbReference type="RefSeq" id="WP_188665879.1">
    <property type="nucleotide sequence ID" value="NZ_BMJI01000001.1"/>
</dbReference>
<sequence length="119" mass="12789">MTRRILGFAAAVALAVGGVAAGSVASAAPASAGTCTTWQYKVERTAGLYRGGIGGTVPVKLNTKAYAGYYFNTDDPTKYYFGPERSTRALWGNVYDRNKDRVATGVFILTDNLDYVTCW</sequence>
<keyword evidence="1" id="KW-0732">Signal</keyword>
<dbReference type="Proteomes" id="UP000597761">
    <property type="component" value="Unassembled WGS sequence"/>
</dbReference>
<evidence type="ECO:0000313" key="2">
    <source>
        <dbReference type="EMBL" id="GGC81449.1"/>
    </source>
</evidence>
<comment type="caution">
    <text evidence="2">The sequence shown here is derived from an EMBL/GenBank/DDBJ whole genome shotgun (WGS) entry which is preliminary data.</text>
</comment>
<organism evidence="2 3">
    <name type="scientific">Tersicoccus solisilvae</name>
    <dbReference type="NCBI Taxonomy" id="1882339"/>
    <lineage>
        <taxon>Bacteria</taxon>
        <taxon>Bacillati</taxon>
        <taxon>Actinomycetota</taxon>
        <taxon>Actinomycetes</taxon>
        <taxon>Micrococcales</taxon>
        <taxon>Micrococcaceae</taxon>
        <taxon>Tersicoccus</taxon>
    </lineage>
</organism>
<feature type="chain" id="PRO_5046219101" evidence="1">
    <location>
        <begin position="22"/>
        <end position="119"/>
    </location>
</feature>
<keyword evidence="3" id="KW-1185">Reference proteome</keyword>
<evidence type="ECO:0000256" key="1">
    <source>
        <dbReference type="SAM" id="SignalP"/>
    </source>
</evidence>
<feature type="signal peptide" evidence="1">
    <location>
        <begin position="1"/>
        <end position="21"/>
    </location>
</feature>
<accession>A0ABQ1NRY1</accession>
<protein>
    <submittedName>
        <fullName evidence="2">Uncharacterized protein</fullName>
    </submittedName>
</protein>
<dbReference type="EMBL" id="BMJI01000001">
    <property type="protein sequence ID" value="GGC81449.1"/>
    <property type="molecule type" value="Genomic_DNA"/>
</dbReference>
<evidence type="ECO:0000313" key="3">
    <source>
        <dbReference type="Proteomes" id="UP000597761"/>
    </source>
</evidence>
<reference evidence="3" key="1">
    <citation type="journal article" date="2019" name="Int. J. Syst. Evol. Microbiol.">
        <title>The Global Catalogue of Microorganisms (GCM) 10K type strain sequencing project: providing services to taxonomists for standard genome sequencing and annotation.</title>
        <authorList>
            <consortium name="The Broad Institute Genomics Platform"/>
            <consortium name="The Broad Institute Genome Sequencing Center for Infectious Disease"/>
            <person name="Wu L."/>
            <person name="Ma J."/>
        </authorList>
    </citation>
    <scope>NUCLEOTIDE SEQUENCE [LARGE SCALE GENOMIC DNA]</scope>
    <source>
        <strain evidence="3">CGMCC 1.15480</strain>
    </source>
</reference>
<name>A0ABQ1NRY1_9MICC</name>
<proteinExistence type="predicted"/>
<gene>
    <name evidence="2" type="ORF">GCM10011512_05160</name>
</gene>